<feature type="compositionally biased region" description="Basic residues" evidence="1">
    <location>
        <begin position="870"/>
        <end position="882"/>
    </location>
</feature>
<comment type="caution">
    <text evidence="4">The sequence shown here is derived from an EMBL/GenBank/DDBJ whole genome shotgun (WGS) entry which is preliminary data.</text>
</comment>
<dbReference type="AlphaFoldDB" id="A0A8H8U947"/>
<gene>
    <name evidence="4" type="primary">yvgJ</name>
    <name evidence="4" type="ORF">LSUB1_G007337</name>
</gene>
<feature type="region of interest" description="Disordered" evidence="1">
    <location>
        <begin position="95"/>
        <end position="130"/>
    </location>
</feature>
<dbReference type="Gene3D" id="3.40.720.10">
    <property type="entry name" value="Alkaline Phosphatase, subunit A"/>
    <property type="match status" value="1"/>
</dbReference>
<dbReference type="SUPFAM" id="SSF53649">
    <property type="entry name" value="Alkaline phosphatase-like"/>
    <property type="match status" value="1"/>
</dbReference>
<dbReference type="PANTHER" id="PTHR43751:SF3">
    <property type="entry name" value="SULFATASE N-TERMINAL DOMAIN-CONTAINING PROTEIN"/>
    <property type="match status" value="1"/>
</dbReference>
<feature type="region of interest" description="Disordered" evidence="1">
    <location>
        <begin position="853"/>
        <end position="882"/>
    </location>
</feature>
<dbReference type="InterPro" id="IPR052701">
    <property type="entry name" value="GAG_Ulvan_Degrading_Sulfatases"/>
</dbReference>
<dbReference type="InterPro" id="IPR017850">
    <property type="entry name" value="Alkaline_phosphatase_core_sf"/>
</dbReference>
<name>A0A8H8U947_9HELO</name>
<reference evidence="4 5" key="1">
    <citation type="submission" date="2018-05" db="EMBL/GenBank/DDBJ databases">
        <title>Genome sequencing and assembly of the regulated plant pathogen Lachnellula willkommii and related sister species for the development of diagnostic species identification markers.</title>
        <authorList>
            <person name="Giroux E."/>
            <person name="Bilodeau G."/>
        </authorList>
    </citation>
    <scope>NUCLEOTIDE SEQUENCE [LARGE SCALE GENOMIC DNA]</scope>
    <source>
        <strain evidence="4 5">CBS 197.66</strain>
    </source>
</reference>
<dbReference type="Proteomes" id="UP000462212">
    <property type="component" value="Unassembled WGS sequence"/>
</dbReference>
<proteinExistence type="predicted"/>
<evidence type="ECO:0000313" key="4">
    <source>
        <dbReference type="EMBL" id="TVY35965.1"/>
    </source>
</evidence>
<evidence type="ECO:0000313" key="5">
    <source>
        <dbReference type="Proteomes" id="UP000462212"/>
    </source>
</evidence>
<keyword evidence="2" id="KW-0472">Membrane</keyword>
<keyword evidence="5" id="KW-1185">Reference proteome</keyword>
<feature type="compositionally biased region" description="Basic residues" evidence="1">
    <location>
        <begin position="286"/>
        <end position="299"/>
    </location>
</feature>
<dbReference type="Pfam" id="PF00884">
    <property type="entry name" value="Sulfatase"/>
    <property type="match status" value="1"/>
</dbReference>
<dbReference type="OrthoDB" id="103349at2759"/>
<dbReference type="PANTHER" id="PTHR43751">
    <property type="entry name" value="SULFATASE"/>
    <property type="match status" value="1"/>
</dbReference>
<accession>A0A8H8U947</accession>
<dbReference type="EMBL" id="QGMJ01000473">
    <property type="protein sequence ID" value="TVY35965.1"/>
    <property type="molecule type" value="Genomic_DNA"/>
</dbReference>
<feature type="compositionally biased region" description="Basic and acidic residues" evidence="1">
    <location>
        <begin position="96"/>
        <end position="105"/>
    </location>
</feature>
<protein>
    <submittedName>
        <fullName evidence="4">Lipoteichoic acid synthase-like</fullName>
    </submittedName>
</protein>
<feature type="compositionally biased region" description="Pro residues" evidence="1">
    <location>
        <begin position="269"/>
        <end position="283"/>
    </location>
</feature>
<keyword evidence="2" id="KW-1133">Transmembrane helix</keyword>
<sequence>MDAAGLGKGFHLIAFYLETGSEIKWGSAGKFAHDLEGLKVLLSGMVPAFFISVSIAVIARISTQPLYNGTHSMFCKMAKTFGSRRLMQKIFSEGSMSKEWDGRESSDEEDASDSPASPERQSLEDEPFLSRDPSSNFFSRWLNRAIFLGPLITVLILLVVRPRNPPYAHMSSSIPYTLWDVFSPYSEDLCGAGHREFPPFPLPDLLNVKYWEQPHDKFIGWMPSANSSSLEETGKHSPRPTWMPEEAILGFDRWYDRPVRPDHHRRPHPPPPGPPPPGPPPPHGQHGPHRGRHDRRPKVPKYNPVKDPLRISNLEHDILDPMTKALKDRKVKIRHVVIATLESTRKDIFPMKKDSHLYEIVLKTHDSGDEVARVEAELANLTPNAELLTGEDAGYDRSGLDGARAGSWRNLTEGQGGINIQGAFTGSTTSLKSLIGSHCGVQPLAVDFTVESHGHIYQPCLPAILRLLNLNKEGQPLEERKWGFGKKEDEMNGMLWRMVSAQAVTNRFDHQDELNHHIGFQEVIAKETLLNPAAKFPPSEKQSNYFGFPDSQMKPYFQDVFRAAKKNDERVFLSHFTSSTHHPWKTPEEFGEAMELLKKGWWSGEHQLNRYLNTVKYDDWWLGEMMNILEDEGVADETLVVMVGDQYGLPALIQDIANKNSGMAFEEDAQKRSTFENGHISNMRVPLVFHHPSLPRIQLAINATSMSILPTILDLLTTTSSLSQLDSEIASDLLQQYEGQSLIREFEPERNGRQQWNMGVLNPGGTVLSVSSAAVPYRLIMPVCKSGVYRFTSNDRDPYEDSPLEEYSLDSMQKRVRKEIGDPAAQWVAEAEKVGKWWMLEMRRRWDFNGAALQNDRRPEELEGAGMKGTKAKRPWWNPRRR</sequence>
<feature type="domain" description="Sulfatase N-terminal" evidence="3">
    <location>
        <begin position="387"/>
        <end position="716"/>
    </location>
</feature>
<feature type="transmembrane region" description="Helical" evidence="2">
    <location>
        <begin position="141"/>
        <end position="160"/>
    </location>
</feature>
<evidence type="ECO:0000259" key="3">
    <source>
        <dbReference type="Pfam" id="PF00884"/>
    </source>
</evidence>
<organism evidence="4 5">
    <name type="scientific">Lachnellula subtilissima</name>
    <dbReference type="NCBI Taxonomy" id="602034"/>
    <lineage>
        <taxon>Eukaryota</taxon>
        <taxon>Fungi</taxon>
        <taxon>Dikarya</taxon>
        <taxon>Ascomycota</taxon>
        <taxon>Pezizomycotina</taxon>
        <taxon>Leotiomycetes</taxon>
        <taxon>Helotiales</taxon>
        <taxon>Lachnaceae</taxon>
        <taxon>Lachnellula</taxon>
    </lineage>
</organism>
<dbReference type="InterPro" id="IPR000917">
    <property type="entry name" value="Sulfatase_N"/>
</dbReference>
<evidence type="ECO:0000256" key="2">
    <source>
        <dbReference type="SAM" id="Phobius"/>
    </source>
</evidence>
<keyword evidence="2" id="KW-0812">Transmembrane</keyword>
<feature type="transmembrane region" description="Helical" evidence="2">
    <location>
        <begin position="40"/>
        <end position="59"/>
    </location>
</feature>
<feature type="region of interest" description="Disordered" evidence="1">
    <location>
        <begin position="259"/>
        <end position="307"/>
    </location>
</feature>
<evidence type="ECO:0000256" key="1">
    <source>
        <dbReference type="SAM" id="MobiDB-lite"/>
    </source>
</evidence>